<dbReference type="PROSITE" id="PS51277">
    <property type="entry name" value="BURP"/>
    <property type="match status" value="2"/>
</dbReference>
<evidence type="ECO:0000313" key="3">
    <source>
        <dbReference type="Proteomes" id="UP001642360"/>
    </source>
</evidence>
<dbReference type="PANTHER" id="PTHR31236:SF2">
    <property type="entry name" value="BURP DOMAIN PROTEIN RD22"/>
    <property type="match status" value="1"/>
</dbReference>
<feature type="domain" description="BURP" evidence="1">
    <location>
        <begin position="213"/>
        <end position="297"/>
    </location>
</feature>
<dbReference type="Pfam" id="PF03181">
    <property type="entry name" value="BURP"/>
    <property type="match status" value="2"/>
</dbReference>
<protein>
    <recommendedName>
        <fullName evidence="1">BURP domain-containing protein</fullName>
    </recommendedName>
</protein>
<gene>
    <name evidence="2" type="ORF">ILEXP_LOCUS29702</name>
</gene>
<keyword evidence="3" id="KW-1185">Reference proteome</keyword>
<dbReference type="SMART" id="SM01045">
    <property type="entry name" value="BURP"/>
    <property type="match status" value="1"/>
</dbReference>
<proteinExistence type="predicted"/>
<accession>A0ABC8SUN1</accession>
<dbReference type="PANTHER" id="PTHR31236">
    <property type="entry name" value="BURP DOMAIN PROTEIN USPL1-LIKE"/>
    <property type="match status" value="1"/>
</dbReference>
<organism evidence="2 3">
    <name type="scientific">Ilex paraguariensis</name>
    <name type="common">yerba mate</name>
    <dbReference type="NCBI Taxonomy" id="185542"/>
    <lineage>
        <taxon>Eukaryota</taxon>
        <taxon>Viridiplantae</taxon>
        <taxon>Streptophyta</taxon>
        <taxon>Embryophyta</taxon>
        <taxon>Tracheophyta</taxon>
        <taxon>Spermatophyta</taxon>
        <taxon>Magnoliopsida</taxon>
        <taxon>eudicotyledons</taxon>
        <taxon>Gunneridae</taxon>
        <taxon>Pentapetalae</taxon>
        <taxon>asterids</taxon>
        <taxon>campanulids</taxon>
        <taxon>Aquifoliales</taxon>
        <taxon>Aquifoliaceae</taxon>
        <taxon>Ilex</taxon>
    </lineage>
</organism>
<dbReference type="InterPro" id="IPR044816">
    <property type="entry name" value="BURP"/>
</dbReference>
<reference evidence="2 3" key="1">
    <citation type="submission" date="2024-02" db="EMBL/GenBank/DDBJ databases">
        <authorList>
            <person name="Vignale AGUSTIN F."/>
            <person name="Sosa J E."/>
            <person name="Modenutti C."/>
        </authorList>
    </citation>
    <scope>NUCLEOTIDE SEQUENCE [LARGE SCALE GENOMIC DNA]</scope>
</reference>
<sequence>MKATFGYGYVSHKDQLHDNPNVALFFLEENIHKGTKMNLHFIKTRRKYAFLPHLVAKSIPFASEIMPKIQNKFSVSPNSVEAEAMKKKPYNSAMVDFSTSKLGKRVQAMSTEVERETQLQKYSLIGRVLALVASHAALPPDPEDCWKFVLQTLPCPKQSRIFYTLVEGLKDKSTSVVVGKDVVDLETGMKGAFGYGYVIQKDQLHDNQNVALFFLEKNIHKGTKMNLQFIKTRRKSAFLPLEAEAMTKTIKECEERGIKGEEQYSATSLEAMVDFSTSKLGKRVQAMSTEMEKDTQL</sequence>
<comment type="caution">
    <text evidence="2">The sequence shown here is derived from an EMBL/GenBank/DDBJ whole genome shotgun (WGS) entry which is preliminary data.</text>
</comment>
<dbReference type="InterPro" id="IPR004873">
    <property type="entry name" value="BURP_dom"/>
</dbReference>
<evidence type="ECO:0000259" key="1">
    <source>
        <dbReference type="PROSITE" id="PS51277"/>
    </source>
</evidence>
<feature type="domain" description="BURP" evidence="1">
    <location>
        <begin position="25"/>
        <end position="87"/>
    </location>
</feature>
<dbReference type="Proteomes" id="UP001642360">
    <property type="component" value="Unassembled WGS sequence"/>
</dbReference>
<name>A0ABC8SUN1_9AQUA</name>
<dbReference type="AlphaFoldDB" id="A0ABC8SUN1"/>
<dbReference type="EMBL" id="CAUOFW020003609">
    <property type="protein sequence ID" value="CAK9160911.1"/>
    <property type="molecule type" value="Genomic_DNA"/>
</dbReference>
<feature type="non-terminal residue" evidence="2">
    <location>
        <position position="297"/>
    </location>
</feature>
<evidence type="ECO:0000313" key="2">
    <source>
        <dbReference type="EMBL" id="CAK9160911.1"/>
    </source>
</evidence>